<dbReference type="KEGG" id="tmb:Thimo_2627"/>
<accession>L0GX53</accession>
<keyword evidence="2" id="KW-1185">Reference proteome</keyword>
<organism evidence="1 2">
    <name type="scientific">Thioflavicoccus mobilis 8321</name>
    <dbReference type="NCBI Taxonomy" id="765912"/>
    <lineage>
        <taxon>Bacteria</taxon>
        <taxon>Pseudomonadati</taxon>
        <taxon>Pseudomonadota</taxon>
        <taxon>Gammaproteobacteria</taxon>
        <taxon>Chromatiales</taxon>
        <taxon>Chromatiaceae</taxon>
        <taxon>Thioflavicoccus</taxon>
    </lineage>
</organism>
<protein>
    <submittedName>
        <fullName evidence="1">Uncharacterized protein</fullName>
    </submittedName>
</protein>
<dbReference type="STRING" id="765912.Thimo_2627"/>
<sequence length="129" mass="14352">MVRPAGPLGAKDFETFAAAVEAEGRLRGLLIHATRFSVWNGFAGLRARLRFVAVVTGHMLVRLGPSLGNRASTPPIPLISTARPRYRSRLAARRRRMCRHQTLMLDRERTERCHLCQLAADTGDPGRPP</sequence>
<dbReference type="Proteomes" id="UP000010816">
    <property type="component" value="Chromosome"/>
</dbReference>
<dbReference type="AlphaFoldDB" id="L0GX53"/>
<dbReference type="HOGENOM" id="CLU_1947846_0_0_6"/>
<name>L0GX53_9GAMM</name>
<evidence type="ECO:0000313" key="2">
    <source>
        <dbReference type="Proteomes" id="UP000010816"/>
    </source>
</evidence>
<dbReference type="EMBL" id="CP003051">
    <property type="protein sequence ID" value="AGA91348.1"/>
    <property type="molecule type" value="Genomic_DNA"/>
</dbReference>
<gene>
    <name evidence="1" type="ORF">Thimo_2627</name>
</gene>
<reference evidence="1 2" key="1">
    <citation type="submission" date="2011-09" db="EMBL/GenBank/DDBJ databases">
        <title>Complete sequence of chromosome of Thioflavicoccus mobilis 8321.</title>
        <authorList>
            <consortium name="US DOE Joint Genome Institute"/>
            <person name="Lucas S."/>
            <person name="Han J."/>
            <person name="Lapidus A."/>
            <person name="Cheng J.-F."/>
            <person name="Goodwin L."/>
            <person name="Pitluck S."/>
            <person name="Peters L."/>
            <person name="Ovchinnikova G."/>
            <person name="Lu M."/>
            <person name="Detter J.C."/>
            <person name="Han C."/>
            <person name="Tapia R."/>
            <person name="Land M."/>
            <person name="Hauser L."/>
            <person name="Kyrpides N."/>
            <person name="Ivanova N."/>
            <person name="Pagani I."/>
            <person name="Vogl K."/>
            <person name="Liu Z."/>
            <person name="Imhoff J."/>
            <person name="Thiel V."/>
            <person name="Frigaard N.-U."/>
            <person name="Bryant D."/>
            <person name="Woyke T."/>
        </authorList>
    </citation>
    <scope>NUCLEOTIDE SEQUENCE [LARGE SCALE GENOMIC DNA]</scope>
    <source>
        <strain evidence="1 2">8321</strain>
    </source>
</reference>
<proteinExistence type="predicted"/>
<evidence type="ECO:0000313" key="1">
    <source>
        <dbReference type="EMBL" id="AGA91348.1"/>
    </source>
</evidence>